<keyword evidence="4" id="KW-0862">Zinc</keyword>
<keyword evidence="3" id="KW-0378">Hydrolase</keyword>
<gene>
    <name evidence="6" type="ORF">ICI42_23295</name>
</gene>
<dbReference type="GO" id="GO:0016788">
    <property type="term" value="F:hydrolase activity, acting on ester bonds"/>
    <property type="evidence" value="ECO:0007669"/>
    <property type="project" value="InterPro"/>
</dbReference>
<dbReference type="GO" id="GO:0016811">
    <property type="term" value="F:hydrolase activity, acting on carbon-nitrogen (but not peptide) bonds, in linear amides"/>
    <property type="evidence" value="ECO:0007669"/>
    <property type="project" value="InterPro"/>
</dbReference>
<dbReference type="EMBL" id="JACVVX010000019">
    <property type="protein sequence ID" value="MBD0417563.1"/>
    <property type="molecule type" value="Genomic_DNA"/>
</dbReference>
<dbReference type="InterPro" id="IPR053138">
    <property type="entry name" value="N-alpha-Ac-DABA_deacetylase"/>
</dbReference>
<evidence type="ECO:0000256" key="3">
    <source>
        <dbReference type="ARBA" id="ARBA00022801"/>
    </source>
</evidence>
<keyword evidence="7" id="KW-1185">Reference proteome</keyword>
<dbReference type="Pfam" id="PF24827">
    <property type="entry name" value="AstE_AspA_cat"/>
    <property type="match status" value="1"/>
</dbReference>
<dbReference type="AlphaFoldDB" id="A0A8J6PZ79"/>
<evidence type="ECO:0000313" key="6">
    <source>
        <dbReference type="EMBL" id="MBD0417563.1"/>
    </source>
</evidence>
<dbReference type="PANTHER" id="PTHR37326:SF1">
    <property type="entry name" value="BLL3975 PROTEIN"/>
    <property type="match status" value="1"/>
</dbReference>
<sequence>MASTTRIWTDVDFDKDGKQFGCLRLPFSTDLSAYGTIPIPIVCIKNGAGPTALLIAGNHGDEYEGQVALAKLARQIEARDVSGRIILLPALNYPAVIAGRRVSPLDEGNLNRMFPGDANGTPTQMIAHYVTKILLPMASIVIDLHSGGRSLHYLPCCMIRSGRSGSSDMETSKLIELMHVFGAPYGSISDGSAGGGATTLSATAQALGVLAITTELGGGAYLSSTGEALARDGTVRCLKHLGILPNAPVAPAGTTRIMRVNGKQAFAYAPVRGIFEPMIEIGDEVVAGQCAGFIHPLDGPDHPVTVVQCAQSGLVACRRAPALTEAGDCLFKVMTDQAMSSVDVLRHFASMCSV</sequence>
<evidence type="ECO:0000256" key="4">
    <source>
        <dbReference type="ARBA" id="ARBA00022833"/>
    </source>
</evidence>
<comment type="cofactor">
    <cofactor evidence="1">
        <name>Zn(2+)</name>
        <dbReference type="ChEBI" id="CHEBI:29105"/>
    </cofactor>
</comment>
<organism evidence="6 7">
    <name type="scientific">Oryzicola mucosus</name>
    <dbReference type="NCBI Taxonomy" id="2767425"/>
    <lineage>
        <taxon>Bacteria</taxon>
        <taxon>Pseudomonadati</taxon>
        <taxon>Pseudomonadota</taxon>
        <taxon>Alphaproteobacteria</taxon>
        <taxon>Hyphomicrobiales</taxon>
        <taxon>Phyllobacteriaceae</taxon>
        <taxon>Oryzicola</taxon>
    </lineage>
</organism>
<accession>A0A8J6PZ79</accession>
<dbReference type="PANTHER" id="PTHR37326">
    <property type="entry name" value="BLL3975 PROTEIN"/>
    <property type="match status" value="1"/>
</dbReference>
<dbReference type="InterPro" id="IPR055438">
    <property type="entry name" value="AstE_AspA_cat"/>
</dbReference>
<dbReference type="Proteomes" id="UP000643405">
    <property type="component" value="Unassembled WGS sequence"/>
</dbReference>
<evidence type="ECO:0000256" key="2">
    <source>
        <dbReference type="ARBA" id="ARBA00022723"/>
    </source>
</evidence>
<dbReference type="GO" id="GO:0046872">
    <property type="term" value="F:metal ion binding"/>
    <property type="evidence" value="ECO:0007669"/>
    <property type="project" value="UniProtKB-KW"/>
</dbReference>
<name>A0A8J6PZ79_9HYPH</name>
<dbReference type="CDD" id="cd06252">
    <property type="entry name" value="M14_ASTE_ASPA-like"/>
    <property type="match status" value="1"/>
</dbReference>
<dbReference type="SUPFAM" id="SSF53187">
    <property type="entry name" value="Zn-dependent exopeptidases"/>
    <property type="match status" value="1"/>
</dbReference>
<dbReference type="PIRSF" id="PIRSF039012">
    <property type="entry name" value="ASP"/>
    <property type="match status" value="1"/>
</dbReference>
<dbReference type="InterPro" id="IPR043795">
    <property type="entry name" value="N-alpha-Ac-DABA-like"/>
</dbReference>
<dbReference type="Gene3D" id="3.40.630.10">
    <property type="entry name" value="Zn peptidases"/>
    <property type="match status" value="1"/>
</dbReference>
<protein>
    <submittedName>
        <fullName evidence="6">Succinylglutamate desuccinylase/aspartoacylase family protein</fullName>
    </submittedName>
</protein>
<keyword evidence="2" id="KW-0479">Metal-binding</keyword>
<comment type="caution">
    <text evidence="6">The sequence shown here is derived from an EMBL/GenBank/DDBJ whole genome shotgun (WGS) entry which is preliminary data.</text>
</comment>
<reference evidence="6" key="1">
    <citation type="submission" date="2020-09" db="EMBL/GenBank/DDBJ databases">
        <title>Genome seq and assembly of Tianweitania sp.</title>
        <authorList>
            <person name="Chhetri G."/>
        </authorList>
    </citation>
    <scope>NUCLEOTIDE SEQUENCE</scope>
    <source>
        <strain evidence="6">Rool2</strain>
    </source>
</reference>
<evidence type="ECO:0000313" key="7">
    <source>
        <dbReference type="Proteomes" id="UP000643405"/>
    </source>
</evidence>
<dbReference type="RefSeq" id="WP_188167000.1">
    <property type="nucleotide sequence ID" value="NZ_JACVVX010000019.1"/>
</dbReference>
<proteinExistence type="predicted"/>
<evidence type="ECO:0000259" key="5">
    <source>
        <dbReference type="Pfam" id="PF24827"/>
    </source>
</evidence>
<feature type="domain" description="Succinylglutamate desuccinylase/Aspartoacylase catalytic" evidence="5">
    <location>
        <begin position="48"/>
        <end position="240"/>
    </location>
</feature>
<evidence type="ECO:0000256" key="1">
    <source>
        <dbReference type="ARBA" id="ARBA00001947"/>
    </source>
</evidence>